<evidence type="ECO:0000313" key="3">
    <source>
        <dbReference type="Proteomes" id="UP000197904"/>
    </source>
</evidence>
<dbReference type="GO" id="GO:0043164">
    <property type="term" value="P:Gram-negative-bacterium-type cell wall biogenesis"/>
    <property type="evidence" value="ECO:0007669"/>
    <property type="project" value="TreeGrafter"/>
</dbReference>
<protein>
    <recommendedName>
        <fullName evidence="1">DUF218 domain-containing protein</fullName>
    </recommendedName>
</protein>
<dbReference type="InterPro" id="IPR003848">
    <property type="entry name" value="DUF218"/>
</dbReference>
<accession>A0A246L2L8</accession>
<name>A0A246L2L8_9GAMM</name>
<dbReference type="CDD" id="cd06259">
    <property type="entry name" value="YdcF-like"/>
    <property type="match status" value="1"/>
</dbReference>
<dbReference type="Proteomes" id="UP000197904">
    <property type="component" value="Unassembled WGS sequence"/>
</dbReference>
<dbReference type="Pfam" id="PF02698">
    <property type="entry name" value="DUF218"/>
    <property type="match status" value="1"/>
</dbReference>
<dbReference type="AlphaFoldDB" id="A0A246L2L8"/>
<dbReference type="InterPro" id="IPR051599">
    <property type="entry name" value="Cell_Envelope_Assoc"/>
</dbReference>
<dbReference type="PANTHER" id="PTHR30336">
    <property type="entry name" value="INNER MEMBRANE PROTEIN, PROBABLE PERMEASE"/>
    <property type="match status" value="1"/>
</dbReference>
<dbReference type="RefSeq" id="WP_049470740.1">
    <property type="nucleotide sequence ID" value="NZ_JAWIUM010000005.1"/>
</dbReference>
<dbReference type="PANTHER" id="PTHR30336:SF4">
    <property type="entry name" value="ENVELOPE BIOGENESIS FACTOR ELYC"/>
    <property type="match status" value="1"/>
</dbReference>
<comment type="caution">
    <text evidence="2">The sequence shown here is derived from an EMBL/GenBank/DDBJ whole genome shotgun (WGS) entry which is preliminary data.</text>
</comment>
<dbReference type="EMBL" id="NIXP01000012">
    <property type="protein sequence ID" value="OWR35135.1"/>
    <property type="molecule type" value="Genomic_DNA"/>
</dbReference>
<dbReference type="GO" id="GO:0005886">
    <property type="term" value="C:plasma membrane"/>
    <property type="evidence" value="ECO:0007669"/>
    <property type="project" value="TreeGrafter"/>
</dbReference>
<proteinExistence type="predicted"/>
<feature type="domain" description="DUF218" evidence="1">
    <location>
        <begin position="67"/>
        <end position="226"/>
    </location>
</feature>
<evidence type="ECO:0000259" key="1">
    <source>
        <dbReference type="Pfam" id="PF02698"/>
    </source>
</evidence>
<reference evidence="2 3" key="1">
    <citation type="submission" date="2017-06" db="EMBL/GenBank/DDBJ databases">
        <authorList>
            <person name="Kim H.J."/>
            <person name="Triplett B.A."/>
        </authorList>
    </citation>
    <scope>NUCLEOTIDE SEQUENCE [LARGE SCALE GENOMIC DNA]</scope>
    <source>
        <strain evidence="2 3">S18795</strain>
    </source>
</reference>
<dbReference type="GO" id="GO:0000270">
    <property type="term" value="P:peptidoglycan metabolic process"/>
    <property type="evidence" value="ECO:0007669"/>
    <property type="project" value="TreeGrafter"/>
</dbReference>
<sequence>MLTLTLLLLLSCSVLVWKRRLRIAAFLATLPLAMAASASAPVTQWLLDRAQGTRSVNDHGALHPRTVIVVLGAGIDHDAQGSRPGLAGYSRLLAAAQRYHECERARENCRVLASGGITAAGGAAEADVYARELMALGVPTEHIVRERTSANTWQNARNSSAIIGHHSSRVVLVTSGLHLTRSLTYFRHFGIAAEGLPSDRLRATRGWLPSTFNLLLVEVMLHERIGVLRYHLYNRMGWNDAPIEPVSAAPAATTHALPH</sequence>
<evidence type="ECO:0000313" key="2">
    <source>
        <dbReference type="EMBL" id="OWR35135.1"/>
    </source>
</evidence>
<organism evidence="2 3">
    <name type="scientific">Stenotrophomonas pavanii</name>
    <dbReference type="NCBI Taxonomy" id="487698"/>
    <lineage>
        <taxon>Bacteria</taxon>
        <taxon>Pseudomonadati</taxon>
        <taxon>Pseudomonadota</taxon>
        <taxon>Gammaproteobacteria</taxon>
        <taxon>Lysobacterales</taxon>
        <taxon>Lysobacteraceae</taxon>
        <taxon>Stenotrophomonas</taxon>
    </lineage>
</organism>
<gene>
    <name evidence="2" type="ORF">CEE55_02775</name>
</gene>
<dbReference type="Gene3D" id="3.40.50.620">
    <property type="entry name" value="HUPs"/>
    <property type="match status" value="1"/>
</dbReference>
<dbReference type="InterPro" id="IPR014729">
    <property type="entry name" value="Rossmann-like_a/b/a_fold"/>
</dbReference>